<reference evidence="2" key="1">
    <citation type="journal article" date="2012" name="Proc. Natl. Acad. Sci. U.S.A.">
        <title>Genome sequence of the button mushroom Agaricus bisporus reveals mechanisms governing adaptation to a humic-rich ecological niche.</title>
        <authorList>
            <person name="Morin E."/>
            <person name="Kohler A."/>
            <person name="Baker A.R."/>
            <person name="Foulongne-Oriol M."/>
            <person name="Lombard V."/>
            <person name="Nagy L.G."/>
            <person name="Ohm R.A."/>
            <person name="Patyshakuliyeva A."/>
            <person name="Brun A."/>
            <person name="Aerts A.L."/>
            <person name="Bailey A.M."/>
            <person name="Billette C."/>
            <person name="Coutinho P.M."/>
            <person name="Deakin G."/>
            <person name="Doddapaneni H."/>
            <person name="Floudas D."/>
            <person name="Grimwood J."/>
            <person name="Hilden K."/>
            <person name="Kuees U."/>
            <person name="LaButti K.M."/>
            <person name="Lapidus A."/>
            <person name="Lindquist E.A."/>
            <person name="Lucas S.M."/>
            <person name="Murat C."/>
            <person name="Riley R.W."/>
            <person name="Salamov A.A."/>
            <person name="Schmutz J."/>
            <person name="Subramanian V."/>
            <person name="Woesten H.A.B."/>
            <person name="Xu J."/>
            <person name="Eastwood D.C."/>
            <person name="Foster G.D."/>
            <person name="Sonnenberg A.S."/>
            <person name="Cullen D."/>
            <person name="de Vries R.P."/>
            <person name="Lundell T."/>
            <person name="Hibbett D.S."/>
            <person name="Henrissat B."/>
            <person name="Burton K.S."/>
            <person name="Kerrigan R.W."/>
            <person name="Challen M.P."/>
            <person name="Grigoriev I.V."/>
            <person name="Martin F."/>
        </authorList>
    </citation>
    <scope>NUCLEOTIDE SEQUENCE [LARGE SCALE GENOMIC DNA]</scope>
    <source>
        <strain evidence="2">JB137-S8 / ATCC MYA-4627 / FGSC 10392</strain>
    </source>
</reference>
<organism evidence="1 2">
    <name type="scientific">Agaricus bisporus var. burnettii (strain JB137-S8 / ATCC MYA-4627 / FGSC 10392)</name>
    <name type="common">White button mushroom</name>
    <dbReference type="NCBI Taxonomy" id="597362"/>
    <lineage>
        <taxon>Eukaryota</taxon>
        <taxon>Fungi</taxon>
        <taxon>Dikarya</taxon>
        <taxon>Basidiomycota</taxon>
        <taxon>Agaricomycotina</taxon>
        <taxon>Agaricomycetes</taxon>
        <taxon>Agaricomycetidae</taxon>
        <taxon>Agaricales</taxon>
        <taxon>Agaricineae</taxon>
        <taxon>Agaricaceae</taxon>
        <taxon>Agaricus</taxon>
    </lineage>
</organism>
<dbReference type="GeneID" id="18832231"/>
<keyword evidence="2" id="KW-1185">Reference proteome</keyword>
<dbReference type="OMA" id="GDWDGLM"/>
<dbReference type="RefSeq" id="XP_007333388.1">
    <property type="nucleotide sequence ID" value="XM_007333326.1"/>
</dbReference>
<evidence type="ECO:0000313" key="1">
    <source>
        <dbReference type="EMBL" id="EKM76014.1"/>
    </source>
</evidence>
<dbReference type="Proteomes" id="UP000008493">
    <property type="component" value="Unassembled WGS sequence"/>
</dbReference>
<dbReference type="AlphaFoldDB" id="K5VNH2"/>
<dbReference type="EMBL" id="JH971406">
    <property type="protein sequence ID" value="EKM76014.1"/>
    <property type="molecule type" value="Genomic_DNA"/>
</dbReference>
<name>K5VNH2_AGABU</name>
<protein>
    <submittedName>
        <fullName evidence="1">Uncharacterized protein</fullName>
    </submittedName>
</protein>
<sequence>TTVCEPCEGGIDRVVRGVRVGSEVVEEVESEEADEVVDVGLRVVELSVLVVDGCWGDWDGLMDVVPGFEVEGAGMLVDGDEDVVAGLEVV</sequence>
<proteinExistence type="predicted"/>
<dbReference type="KEGG" id="abp:AGABI1DRAFT87512"/>
<accession>K5VNH2</accession>
<feature type="non-terminal residue" evidence="1">
    <location>
        <position position="1"/>
    </location>
</feature>
<dbReference type="HOGENOM" id="CLU_2446533_0_0_1"/>
<gene>
    <name evidence="1" type="ORF">AGABI1DRAFT_87512</name>
</gene>
<evidence type="ECO:0000313" key="2">
    <source>
        <dbReference type="Proteomes" id="UP000008493"/>
    </source>
</evidence>
<dbReference type="InParanoid" id="K5VNH2"/>